<evidence type="ECO:0000259" key="2">
    <source>
        <dbReference type="Pfam" id="PF00126"/>
    </source>
</evidence>
<comment type="caution">
    <text evidence="3">The sequence shown here is derived from an EMBL/GenBank/DDBJ whole genome shotgun (WGS) entry which is preliminary data.</text>
</comment>
<dbReference type="Gene3D" id="1.10.10.10">
    <property type="entry name" value="Winged helix-like DNA-binding domain superfamily/Winged helix DNA-binding domain"/>
    <property type="match status" value="1"/>
</dbReference>
<accession>A0A9D7E2I1</accession>
<sequence length="221" mass="24609">MSDLTPPAGLRRRKSKVTKPGPLPFSLRVSFSLSPDDGLRGVTPDDTLFMLLEGVRISGSLSQAARALGMSYRHAWGMMRAKEERLGAELIVKQRGRGATLTAFGARLVWAQQRILSRFAPVAASLEAEFLSELREDLFAEKETLRLRASHDLALPILREEIERRSSAIFVDLRFSGSEENLKALAHGACDIAGFHCARNQRKGSVQHVGYRRWLKPRNTG</sequence>
<dbReference type="Proteomes" id="UP000807785">
    <property type="component" value="Unassembled WGS sequence"/>
</dbReference>
<dbReference type="AlphaFoldDB" id="A0A9D7E2I1"/>
<dbReference type="GO" id="GO:0003700">
    <property type="term" value="F:DNA-binding transcription factor activity"/>
    <property type="evidence" value="ECO:0007669"/>
    <property type="project" value="InterPro"/>
</dbReference>
<protein>
    <submittedName>
        <fullName evidence="3">LysR family transcriptional regulator</fullName>
    </submittedName>
</protein>
<gene>
    <name evidence="3" type="ORF">IPH26_01745</name>
</gene>
<proteinExistence type="predicted"/>
<dbReference type="Pfam" id="PF00126">
    <property type="entry name" value="HTH_1"/>
    <property type="match status" value="1"/>
</dbReference>
<dbReference type="InterPro" id="IPR051815">
    <property type="entry name" value="Molybdate_resp_trans_reg"/>
</dbReference>
<dbReference type="EMBL" id="JADJEV010000001">
    <property type="protein sequence ID" value="MBK6971720.1"/>
    <property type="molecule type" value="Genomic_DNA"/>
</dbReference>
<dbReference type="PANTHER" id="PTHR30432">
    <property type="entry name" value="TRANSCRIPTIONAL REGULATOR MODE"/>
    <property type="match status" value="1"/>
</dbReference>
<dbReference type="InterPro" id="IPR036388">
    <property type="entry name" value="WH-like_DNA-bd_sf"/>
</dbReference>
<dbReference type="InterPro" id="IPR036390">
    <property type="entry name" value="WH_DNA-bd_sf"/>
</dbReference>
<evidence type="ECO:0000313" key="4">
    <source>
        <dbReference type="Proteomes" id="UP000807785"/>
    </source>
</evidence>
<organism evidence="3 4">
    <name type="scientific">Candidatus Methylophosphatis roskildensis</name>
    <dbReference type="NCBI Taxonomy" id="2899263"/>
    <lineage>
        <taxon>Bacteria</taxon>
        <taxon>Pseudomonadati</taxon>
        <taxon>Pseudomonadota</taxon>
        <taxon>Betaproteobacteria</taxon>
        <taxon>Nitrosomonadales</taxon>
        <taxon>Sterolibacteriaceae</taxon>
        <taxon>Candidatus Methylophosphatis</taxon>
    </lineage>
</organism>
<dbReference type="SUPFAM" id="SSF46785">
    <property type="entry name" value="Winged helix' DNA-binding domain"/>
    <property type="match status" value="1"/>
</dbReference>
<feature type="region of interest" description="Disordered" evidence="1">
    <location>
        <begin position="1"/>
        <end position="21"/>
    </location>
</feature>
<feature type="domain" description="HTH lysR-type" evidence="2">
    <location>
        <begin position="55"/>
        <end position="105"/>
    </location>
</feature>
<name>A0A9D7E2I1_9PROT</name>
<dbReference type="PANTHER" id="PTHR30432:SF1">
    <property type="entry name" value="DNA-BINDING TRANSCRIPTIONAL DUAL REGULATOR MODE"/>
    <property type="match status" value="1"/>
</dbReference>
<dbReference type="InterPro" id="IPR000847">
    <property type="entry name" value="LysR_HTH_N"/>
</dbReference>
<evidence type="ECO:0000256" key="1">
    <source>
        <dbReference type="SAM" id="MobiDB-lite"/>
    </source>
</evidence>
<reference evidence="3" key="1">
    <citation type="submission" date="2020-10" db="EMBL/GenBank/DDBJ databases">
        <title>Connecting structure to function with the recovery of over 1000 high-quality activated sludge metagenome-assembled genomes encoding full-length rRNA genes using long-read sequencing.</title>
        <authorList>
            <person name="Singleton C.M."/>
            <person name="Petriglieri F."/>
            <person name="Kristensen J.M."/>
            <person name="Kirkegaard R.H."/>
            <person name="Michaelsen T.Y."/>
            <person name="Andersen M.H."/>
            <person name="Karst S.M."/>
            <person name="Dueholm M.S."/>
            <person name="Nielsen P.H."/>
            <person name="Albertsen M."/>
        </authorList>
    </citation>
    <scope>NUCLEOTIDE SEQUENCE</scope>
    <source>
        <strain evidence="3">Bjer_18-Q3-R1-45_BAT3C.347</strain>
    </source>
</reference>
<evidence type="ECO:0000313" key="3">
    <source>
        <dbReference type="EMBL" id="MBK6971720.1"/>
    </source>
</evidence>